<dbReference type="PANTHER" id="PTHR44998">
    <property type="match status" value="1"/>
</dbReference>
<accession>A0A0B7FN08</accession>
<dbReference type="AlphaFoldDB" id="A0A0B7FN08"/>
<evidence type="ECO:0000256" key="1">
    <source>
        <dbReference type="ARBA" id="ARBA00004922"/>
    </source>
</evidence>
<dbReference type="InterPro" id="IPR029489">
    <property type="entry name" value="OGT/SEC/SPY_C"/>
</dbReference>
<evidence type="ECO:0000313" key="6">
    <source>
        <dbReference type="EMBL" id="CEL57583.1"/>
    </source>
</evidence>
<evidence type="ECO:0000313" key="7">
    <source>
        <dbReference type="Proteomes" id="UP000059188"/>
    </source>
</evidence>
<name>A0A0B7FN08_THACB</name>
<evidence type="ECO:0000259" key="5">
    <source>
        <dbReference type="Pfam" id="PF13844"/>
    </source>
</evidence>
<dbReference type="Gene3D" id="3.40.50.2000">
    <property type="entry name" value="Glycogen Phosphorylase B"/>
    <property type="match status" value="1"/>
</dbReference>
<keyword evidence="2 6" id="KW-0808">Transferase</keyword>
<keyword evidence="3" id="KW-0677">Repeat</keyword>
<reference evidence="6 7" key="1">
    <citation type="submission" date="2014-11" db="EMBL/GenBank/DDBJ databases">
        <authorList>
            <person name="Wibberg Daniel"/>
        </authorList>
    </citation>
    <scope>NUCLEOTIDE SEQUENCE [LARGE SCALE GENOMIC DNA]</scope>
    <source>
        <strain evidence="6">Rhizoctonia solani AG1-IB 7/3/14</strain>
    </source>
</reference>
<keyword evidence="4" id="KW-0802">TPR repeat</keyword>
<dbReference type="OrthoDB" id="421121at2759"/>
<organism evidence="6 7">
    <name type="scientific">Thanatephorus cucumeris (strain AG1-IB / isolate 7/3/14)</name>
    <name type="common">Lettuce bottom rot fungus</name>
    <name type="synonym">Rhizoctonia solani</name>
    <dbReference type="NCBI Taxonomy" id="1108050"/>
    <lineage>
        <taxon>Eukaryota</taxon>
        <taxon>Fungi</taxon>
        <taxon>Dikarya</taxon>
        <taxon>Basidiomycota</taxon>
        <taxon>Agaricomycotina</taxon>
        <taxon>Agaricomycetes</taxon>
        <taxon>Cantharellales</taxon>
        <taxon>Ceratobasidiaceae</taxon>
        <taxon>Rhizoctonia</taxon>
        <taxon>Rhizoctonia solani AG-1</taxon>
    </lineage>
</organism>
<proteinExistence type="predicted"/>
<keyword evidence="6" id="KW-0328">Glycosyltransferase</keyword>
<gene>
    <name evidence="6" type="ORF">RSOLAG1IB_02326</name>
</gene>
<dbReference type="Gene3D" id="3.40.50.11380">
    <property type="match status" value="1"/>
</dbReference>
<dbReference type="STRING" id="1108050.A0A0B7FN08"/>
<keyword evidence="7" id="KW-1185">Reference proteome</keyword>
<dbReference type="GO" id="GO:0016757">
    <property type="term" value="F:glycosyltransferase activity"/>
    <property type="evidence" value="ECO:0007669"/>
    <property type="project" value="UniProtKB-KW"/>
</dbReference>
<comment type="pathway">
    <text evidence="1">Protein modification; protein glycosylation.</text>
</comment>
<dbReference type="Proteomes" id="UP000059188">
    <property type="component" value="Unassembled WGS sequence"/>
</dbReference>
<evidence type="ECO:0000256" key="3">
    <source>
        <dbReference type="ARBA" id="ARBA00022737"/>
    </source>
</evidence>
<protein>
    <submittedName>
        <fullName evidence="6">Putative UDP-N-acetylglucosamine--peptide N-acetylglucosaminyltransferase SEC</fullName>
    </submittedName>
</protein>
<dbReference type="Pfam" id="PF13844">
    <property type="entry name" value="Glyco_transf_41"/>
    <property type="match status" value="2"/>
</dbReference>
<dbReference type="GO" id="GO:0006493">
    <property type="term" value="P:protein O-linked glycosylation"/>
    <property type="evidence" value="ECO:0007669"/>
    <property type="project" value="TreeGrafter"/>
</dbReference>
<sequence length="582" mass="67173">MLSRALQRRWYVDTYGYGAYSTKGKARELDVSKYYRPRLPAAMVAPLALSILPFHTFTLPLSTRRIRIISHRNAVRTSYLALCQDWLPPHIYQPPPPPSNGKLKVAYISSDFNNHPLGHLMQSVFRFHNAELFDIYCYATTASDGSNYRTRIETSVHHFLDVTTWSTQAVVERIQTDGIHILINLNGYTKGARNDIFVVRPAPIIISMMGFAGTMASGWSDYTLADLQACSPLGSALEIWRKRQQEGETSRMQDHFTKLSLEHDFDIDPDPESTSEDWMFTEKLILMPHTCFVTDHKQSFRDDDQENALALRGRSPTNELIWKFEEIRRHKLRRNLFPDVPDDWIIYANFNQLYKVDPVVFSSWLHILNRTPKSILWLLRFPSLAEGNLLRCAEAWAGPDIAKRIRFTDVAPKEVHIQRCRVADLFLDTIECNAHTVATDVLWGGTPIITWPRYEHKMCSRIAASIAHATGYGHRMIVSSLKDYEDRAVDLAKSMSFIAASDDHGGWYRQCRGALSDLRRNLYLSRDTMPLFDTARWTRNVERAYTEVWRRWENGTEFENSDEWLACSGEAKDSSCIYVREE</sequence>
<feature type="domain" description="O-GlcNAc transferase C-terminal" evidence="5">
    <location>
        <begin position="339"/>
        <end position="502"/>
    </location>
</feature>
<evidence type="ECO:0000256" key="2">
    <source>
        <dbReference type="ARBA" id="ARBA00022679"/>
    </source>
</evidence>
<dbReference type="PANTHER" id="PTHR44998:SF1">
    <property type="entry name" value="UDP-N-ACETYLGLUCOSAMINE--PEPTIDE N-ACETYLGLUCOSAMINYLTRANSFERASE 110 KDA SUBUNIT"/>
    <property type="match status" value="1"/>
</dbReference>
<evidence type="ECO:0000256" key="4">
    <source>
        <dbReference type="ARBA" id="ARBA00022803"/>
    </source>
</evidence>
<dbReference type="EMBL" id="LN679102">
    <property type="protein sequence ID" value="CEL57583.1"/>
    <property type="molecule type" value="Genomic_DNA"/>
</dbReference>
<feature type="domain" description="O-GlcNAc transferase C-terminal" evidence="5">
    <location>
        <begin position="50"/>
        <end position="238"/>
    </location>
</feature>